<comment type="caution">
    <text evidence="1">The sequence shown here is derived from an EMBL/GenBank/DDBJ whole genome shotgun (WGS) entry which is preliminary data.</text>
</comment>
<proteinExistence type="predicted"/>
<dbReference type="RefSeq" id="WP_105046640.1">
    <property type="nucleotide sequence ID" value="NZ_CP150662.1"/>
</dbReference>
<dbReference type="PROSITE" id="PS51257">
    <property type="entry name" value="PROKAR_LIPOPROTEIN"/>
    <property type="match status" value="1"/>
</dbReference>
<accession>A0A2S7WD37</accession>
<dbReference type="AlphaFoldDB" id="A0A2S7WD37"/>
<evidence type="ECO:0000313" key="1">
    <source>
        <dbReference type="EMBL" id="PQJ75497.1"/>
    </source>
</evidence>
<reference evidence="1 2" key="1">
    <citation type="submission" date="2016-12" db="EMBL/GenBank/DDBJ databases">
        <title>Trade-off between light-utilization and light-protection in marine flavobacteria.</title>
        <authorList>
            <person name="Kumagai Y."/>
            <person name="Yoshizawa S."/>
            <person name="Kogure K."/>
            <person name="Iwasaki W."/>
        </authorList>
    </citation>
    <scope>NUCLEOTIDE SEQUENCE [LARGE SCALE GENOMIC DNA]</scope>
    <source>
        <strain evidence="1 2">KCTC 22729</strain>
    </source>
</reference>
<dbReference type="EMBL" id="MSCL01000001">
    <property type="protein sequence ID" value="PQJ75497.1"/>
    <property type="molecule type" value="Genomic_DNA"/>
</dbReference>
<dbReference type="Proteomes" id="UP000237608">
    <property type="component" value="Unassembled WGS sequence"/>
</dbReference>
<keyword evidence="2" id="KW-1185">Reference proteome</keyword>
<sequence length="219" mass="25852">MKVEKTLFVSICILLFSSCVIKSLHPFYTKETISFDKSLLGEWNDSKKGTWKIVSFKDEMKKENDMSEIKNELAKVYKEYQNSYYIQRTFDNVEVIFIATPFKIKNQTFLDFFPMDNQDDVDNLLQSHSVYTHSLVKYDVQKNGNIEIKWLDENKIEALFKENKIKMKHETFGLLNEKYLLTASSKELQKFIEKYMASSDSEKWETSTKFTLQKTNATN</sequence>
<dbReference type="OrthoDB" id="1421611at2"/>
<name>A0A2S7WD37_9FLAO</name>
<evidence type="ECO:0008006" key="3">
    <source>
        <dbReference type="Google" id="ProtNLM"/>
    </source>
</evidence>
<protein>
    <recommendedName>
        <fullName evidence="3">Lipoprotein</fullName>
    </recommendedName>
</protein>
<gene>
    <name evidence="1" type="ORF">BTO13_09760</name>
</gene>
<evidence type="ECO:0000313" key="2">
    <source>
        <dbReference type="Proteomes" id="UP000237608"/>
    </source>
</evidence>
<organism evidence="1 2">
    <name type="scientific">Polaribacter gangjinensis</name>
    <dbReference type="NCBI Taxonomy" id="574710"/>
    <lineage>
        <taxon>Bacteria</taxon>
        <taxon>Pseudomonadati</taxon>
        <taxon>Bacteroidota</taxon>
        <taxon>Flavobacteriia</taxon>
        <taxon>Flavobacteriales</taxon>
        <taxon>Flavobacteriaceae</taxon>
    </lineage>
</organism>